<organism evidence="2 3">
    <name type="scientific">Cephalotus follicularis</name>
    <name type="common">Albany pitcher plant</name>
    <dbReference type="NCBI Taxonomy" id="3775"/>
    <lineage>
        <taxon>Eukaryota</taxon>
        <taxon>Viridiplantae</taxon>
        <taxon>Streptophyta</taxon>
        <taxon>Embryophyta</taxon>
        <taxon>Tracheophyta</taxon>
        <taxon>Spermatophyta</taxon>
        <taxon>Magnoliopsida</taxon>
        <taxon>eudicotyledons</taxon>
        <taxon>Gunneridae</taxon>
        <taxon>Pentapetalae</taxon>
        <taxon>rosids</taxon>
        <taxon>fabids</taxon>
        <taxon>Oxalidales</taxon>
        <taxon>Cephalotaceae</taxon>
        <taxon>Cephalotus</taxon>
    </lineage>
</organism>
<sequence length="102" mass="11850">TCLVIKKIMNERSTYSQRGDAAFAYDLLISFDFVFIFHLVKEIMDNADVLSRVLQQKYQDIVNVRQLLASSKLLIQSLRDNGWENLLNDVRIMSIIILKSLK</sequence>
<feature type="non-terminal residue" evidence="2">
    <location>
        <position position="1"/>
    </location>
</feature>
<proteinExistence type="predicted"/>
<keyword evidence="1" id="KW-1133">Transmembrane helix</keyword>
<name>A0A1Q3CA20_CEPFO</name>
<evidence type="ECO:0000256" key="1">
    <source>
        <dbReference type="SAM" id="Phobius"/>
    </source>
</evidence>
<keyword evidence="1" id="KW-0812">Transmembrane</keyword>
<dbReference type="AlphaFoldDB" id="A0A1Q3CA20"/>
<feature type="transmembrane region" description="Helical" evidence="1">
    <location>
        <begin position="21"/>
        <end position="40"/>
    </location>
</feature>
<gene>
    <name evidence="2" type="ORF">CFOL_v3_20568</name>
</gene>
<dbReference type="Proteomes" id="UP000187406">
    <property type="component" value="Unassembled WGS sequence"/>
</dbReference>
<dbReference type="InParanoid" id="A0A1Q3CA20"/>
<dbReference type="PANTHER" id="PTHR11697">
    <property type="entry name" value="GENERAL TRANSCRIPTION FACTOR 2-RELATED ZINC FINGER PROTEIN"/>
    <property type="match status" value="1"/>
</dbReference>
<keyword evidence="1" id="KW-0472">Membrane</keyword>
<dbReference type="InterPro" id="IPR055298">
    <property type="entry name" value="AtLOH3-like"/>
</dbReference>
<evidence type="ECO:0000313" key="2">
    <source>
        <dbReference type="EMBL" id="GAV77096.1"/>
    </source>
</evidence>
<protein>
    <submittedName>
        <fullName evidence="2">Uncharacterized protein</fullName>
    </submittedName>
</protein>
<dbReference type="EMBL" id="BDDD01001571">
    <property type="protein sequence ID" value="GAV77096.1"/>
    <property type="molecule type" value="Genomic_DNA"/>
</dbReference>
<accession>A0A1Q3CA20</accession>
<reference evidence="3" key="1">
    <citation type="submission" date="2016-04" db="EMBL/GenBank/DDBJ databases">
        <title>Cephalotus genome sequencing.</title>
        <authorList>
            <person name="Fukushima K."/>
            <person name="Hasebe M."/>
            <person name="Fang X."/>
        </authorList>
    </citation>
    <scope>NUCLEOTIDE SEQUENCE [LARGE SCALE GENOMIC DNA]</scope>
    <source>
        <strain evidence="3">cv. St1</strain>
    </source>
</reference>
<keyword evidence="3" id="KW-1185">Reference proteome</keyword>
<dbReference type="OrthoDB" id="785612at2759"/>
<dbReference type="STRING" id="3775.A0A1Q3CA20"/>
<dbReference type="PANTHER" id="PTHR11697:SF230">
    <property type="entry name" value="ZINC FINGER, MYM DOMAIN CONTAINING 1"/>
    <property type="match status" value="1"/>
</dbReference>
<evidence type="ECO:0000313" key="3">
    <source>
        <dbReference type="Proteomes" id="UP000187406"/>
    </source>
</evidence>
<comment type="caution">
    <text evidence="2">The sequence shown here is derived from an EMBL/GenBank/DDBJ whole genome shotgun (WGS) entry which is preliminary data.</text>
</comment>